<feature type="transmembrane region" description="Helical" evidence="5">
    <location>
        <begin position="19"/>
        <end position="40"/>
    </location>
</feature>
<accession>A0A2H0YLD9</accession>
<keyword evidence="3 5" id="KW-1133">Transmembrane helix</keyword>
<dbReference type="GO" id="GO:0016020">
    <property type="term" value="C:membrane"/>
    <property type="evidence" value="ECO:0007669"/>
    <property type="project" value="UniProtKB-SubCell"/>
</dbReference>
<dbReference type="AlphaFoldDB" id="A0A2H0YLD9"/>
<evidence type="ECO:0000256" key="1">
    <source>
        <dbReference type="ARBA" id="ARBA00004141"/>
    </source>
</evidence>
<evidence type="ECO:0000313" key="6">
    <source>
        <dbReference type="EMBL" id="PIS39304.1"/>
    </source>
</evidence>
<gene>
    <name evidence="6" type="ORF">COT33_02650</name>
</gene>
<dbReference type="PANTHER" id="PTHR16950">
    <property type="entry name" value="ZINC TRANSPORTER SLC39A7 HISTIDINE-RICH MEMBRANE PROTEIN KE4"/>
    <property type="match status" value="1"/>
</dbReference>
<evidence type="ECO:0000256" key="2">
    <source>
        <dbReference type="ARBA" id="ARBA00022692"/>
    </source>
</evidence>
<feature type="transmembrane region" description="Helical" evidence="5">
    <location>
        <begin position="52"/>
        <end position="73"/>
    </location>
</feature>
<sequence length="74" mass="8172">LAVFGALITLIIGPQVENFSAFIIPFTAGGFIYIATADLIPELKKESRLWQSLSQLLSILLGLGIMLGLKYWFE</sequence>
<dbReference type="GO" id="GO:0046873">
    <property type="term" value="F:metal ion transmembrane transporter activity"/>
    <property type="evidence" value="ECO:0007669"/>
    <property type="project" value="InterPro"/>
</dbReference>
<dbReference type="EMBL" id="PEYD01000050">
    <property type="protein sequence ID" value="PIS39304.1"/>
    <property type="molecule type" value="Genomic_DNA"/>
</dbReference>
<comment type="subcellular location">
    <subcellularLocation>
        <location evidence="1">Membrane</location>
        <topology evidence="1">Multi-pass membrane protein</topology>
    </subcellularLocation>
</comment>
<evidence type="ECO:0000256" key="5">
    <source>
        <dbReference type="SAM" id="Phobius"/>
    </source>
</evidence>
<name>A0A2H0YLD9_9BACT</name>
<proteinExistence type="predicted"/>
<evidence type="ECO:0000256" key="3">
    <source>
        <dbReference type="ARBA" id="ARBA00022989"/>
    </source>
</evidence>
<keyword evidence="4 5" id="KW-0472">Membrane</keyword>
<dbReference type="Pfam" id="PF02535">
    <property type="entry name" value="Zip"/>
    <property type="match status" value="1"/>
</dbReference>
<organism evidence="6 7">
    <name type="scientific">Candidatus Nealsonbacteria bacterium CG08_land_8_20_14_0_20_38_20</name>
    <dbReference type="NCBI Taxonomy" id="1974705"/>
    <lineage>
        <taxon>Bacteria</taxon>
        <taxon>Candidatus Nealsoniibacteriota</taxon>
    </lineage>
</organism>
<feature type="non-terminal residue" evidence="6">
    <location>
        <position position="1"/>
    </location>
</feature>
<evidence type="ECO:0000313" key="7">
    <source>
        <dbReference type="Proteomes" id="UP000230088"/>
    </source>
</evidence>
<dbReference type="InterPro" id="IPR003689">
    <property type="entry name" value="ZIP"/>
</dbReference>
<evidence type="ECO:0000256" key="4">
    <source>
        <dbReference type="ARBA" id="ARBA00023136"/>
    </source>
</evidence>
<keyword evidence="2 5" id="KW-0812">Transmembrane</keyword>
<comment type="caution">
    <text evidence="6">The sequence shown here is derived from an EMBL/GenBank/DDBJ whole genome shotgun (WGS) entry which is preliminary data.</text>
</comment>
<reference evidence="7" key="1">
    <citation type="submission" date="2017-09" db="EMBL/GenBank/DDBJ databases">
        <title>Depth-based differentiation of microbial function through sediment-hosted aquifers and enrichment of novel symbionts in the deep terrestrial subsurface.</title>
        <authorList>
            <person name="Probst A.J."/>
            <person name="Ladd B."/>
            <person name="Jarett J.K."/>
            <person name="Geller-Mcgrath D.E."/>
            <person name="Sieber C.M.K."/>
            <person name="Emerson J.B."/>
            <person name="Anantharaman K."/>
            <person name="Thomas B.C."/>
            <person name="Malmstrom R."/>
            <person name="Stieglmeier M."/>
            <person name="Klingl A."/>
            <person name="Woyke T."/>
            <person name="Ryan C.M."/>
            <person name="Banfield J.F."/>
        </authorList>
    </citation>
    <scope>NUCLEOTIDE SEQUENCE [LARGE SCALE GENOMIC DNA]</scope>
</reference>
<protein>
    <submittedName>
        <fullName evidence="6">ZIP family metal transporter</fullName>
    </submittedName>
</protein>
<dbReference type="Proteomes" id="UP000230088">
    <property type="component" value="Unassembled WGS sequence"/>
</dbReference>
<dbReference type="PANTHER" id="PTHR16950:SF16">
    <property type="entry name" value="ZINC TRANSPORTER ZIP13"/>
    <property type="match status" value="1"/>
</dbReference>